<keyword evidence="7" id="KW-0539">Nucleus</keyword>
<evidence type="ECO:0000256" key="2">
    <source>
        <dbReference type="ARBA" id="ARBA00004286"/>
    </source>
</evidence>
<evidence type="ECO:0000256" key="4">
    <source>
        <dbReference type="ARBA" id="ARBA00022603"/>
    </source>
</evidence>
<dbReference type="SUPFAM" id="SSF82199">
    <property type="entry name" value="SET domain"/>
    <property type="match status" value="1"/>
</dbReference>
<dbReference type="PROSITE" id="PS50280">
    <property type="entry name" value="SET"/>
    <property type="match status" value="1"/>
</dbReference>
<feature type="domain" description="Post-SET" evidence="10">
    <location>
        <begin position="193"/>
        <end position="209"/>
    </location>
</feature>
<keyword evidence="12" id="KW-1185">Reference proteome</keyword>
<organism evidence="11 12">
    <name type="scientific">Caenorhabditis briggsae</name>
    <dbReference type="NCBI Taxonomy" id="6238"/>
    <lineage>
        <taxon>Eukaryota</taxon>
        <taxon>Metazoa</taxon>
        <taxon>Ecdysozoa</taxon>
        <taxon>Nematoda</taxon>
        <taxon>Chromadorea</taxon>
        <taxon>Rhabditida</taxon>
        <taxon>Rhabditina</taxon>
        <taxon>Rhabditomorpha</taxon>
        <taxon>Rhabditoidea</taxon>
        <taxon>Rhabditidae</taxon>
        <taxon>Peloderinae</taxon>
        <taxon>Caenorhabditis</taxon>
    </lineage>
</organism>
<dbReference type="Pfam" id="PF00856">
    <property type="entry name" value="SET"/>
    <property type="match status" value="1"/>
</dbReference>
<dbReference type="InterPro" id="IPR050777">
    <property type="entry name" value="SET2_Histone-Lys_MeTrsfase"/>
</dbReference>
<keyword evidence="4" id="KW-0489">Methyltransferase</keyword>
<feature type="domain" description="SET" evidence="9">
    <location>
        <begin position="66"/>
        <end position="186"/>
    </location>
</feature>
<comment type="subcellular location">
    <subcellularLocation>
        <location evidence="2">Chromosome</location>
    </subcellularLocation>
    <subcellularLocation>
        <location evidence="1">Nucleus</location>
    </subcellularLocation>
</comment>
<evidence type="ECO:0000313" key="11">
    <source>
        <dbReference type="EMBL" id="UMM42511.1"/>
    </source>
</evidence>
<dbReference type="SMART" id="SM00317">
    <property type="entry name" value="SET"/>
    <property type="match status" value="1"/>
</dbReference>
<name>A0AAE9JU05_CAEBR</name>
<evidence type="ECO:0000259" key="9">
    <source>
        <dbReference type="PROSITE" id="PS50280"/>
    </source>
</evidence>
<evidence type="ECO:0000256" key="3">
    <source>
        <dbReference type="ARBA" id="ARBA00022454"/>
    </source>
</evidence>
<keyword evidence="3" id="KW-0158">Chromosome</keyword>
<dbReference type="InterPro" id="IPR046341">
    <property type="entry name" value="SET_dom_sf"/>
</dbReference>
<dbReference type="PROSITE" id="PS50868">
    <property type="entry name" value="POST_SET"/>
    <property type="match status" value="1"/>
</dbReference>
<dbReference type="InterPro" id="IPR003616">
    <property type="entry name" value="Post-SET_dom"/>
</dbReference>
<dbReference type="Proteomes" id="UP000829354">
    <property type="component" value="Chromosome X"/>
</dbReference>
<gene>
    <name evidence="11" type="ORF">L5515_018315</name>
</gene>
<evidence type="ECO:0000259" key="10">
    <source>
        <dbReference type="PROSITE" id="PS50868"/>
    </source>
</evidence>
<feature type="region of interest" description="Disordered" evidence="8">
    <location>
        <begin position="212"/>
        <end position="236"/>
    </location>
</feature>
<evidence type="ECO:0000256" key="7">
    <source>
        <dbReference type="ARBA" id="ARBA00023242"/>
    </source>
</evidence>
<evidence type="ECO:0000256" key="1">
    <source>
        <dbReference type="ARBA" id="ARBA00004123"/>
    </source>
</evidence>
<dbReference type="EMBL" id="CP092625">
    <property type="protein sequence ID" value="UMM42511.1"/>
    <property type="molecule type" value="Genomic_DNA"/>
</dbReference>
<dbReference type="Gene3D" id="2.170.270.10">
    <property type="entry name" value="SET domain"/>
    <property type="match status" value="1"/>
</dbReference>
<sequence>MRIKHRFTTSYCQDTGKLHKTLACNYEECVDCSDHSCPNVSRSQECPPNCKKRCKNQLSRIRMNTIPFVIAETRDKGKSLFAKTHISKETRLLYYAGEIISKAESLERLTKYEAEGVEHNYLFECGQFVCDPTKYGNAGKYANNSCDPNLETEQWKIHGTHKDYRAIFFTAVRDIPKGDELTIKYDFECDPSIERKCLCGETICTGSLNKLPLEPNKRSNKRSSSGASEKKKAKRL</sequence>
<keyword evidence="6" id="KW-0949">S-adenosyl-L-methionine</keyword>
<dbReference type="GO" id="GO:0032259">
    <property type="term" value="P:methylation"/>
    <property type="evidence" value="ECO:0007669"/>
    <property type="project" value="UniProtKB-KW"/>
</dbReference>
<reference evidence="11 12" key="1">
    <citation type="submission" date="2022-04" db="EMBL/GenBank/DDBJ databases">
        <title>Chromosome-level reference genomes for two strains of Caenorhabditis briggsae: an improved platform for comparative genomics.</title>
        <authorList>
            <person name="Stevens L."/>
            <person name="Andersen E."/>
        </authorList>
    </citation>
    <scope>NUCLEOTIDE SEQUENCE [LARGE SCALE GENOMIC DNA]</scope>
    <source>
        <strain evidence="11">VX34</strain>
        <tissue evidence="11">Whole-organism</tissue>
    </source>
</reference>
<accession>A0AAE9JU05</accession>
<dbReference type="PANTHER" id="PTHR22884">
    <property type="entry name" value="SET DOMAIN PROTEINS"/>
    <property type="match status" value="1"/>
</dbReference>
<evidence type="ECO:0000256" key="8">
    <source>
        <dbReference type="SAM" id="MobiDB-lite"/>
    </source>
</evidence>
<dbReference type="GO" id="GO:0005634">
    <property type="term" value="C:nucleus"/>
    <property type="evidence" value="ECO:0007669"/>
    <property type="project" value="UniProtKB-SubCell"/>
</dbReference>
<keyword evidence="5" id="KW-0808">Transferase</keyword>
<dbReference type="InterPro" id="IPR001214">
    <property type="entry name" value="SET_dom"/>
</dbReference>
<dbReference type="GO" id="GO:0005694">
    <property type="term" value="C:chromosome"/>
    <property type="evidence" value="ECO:0007669"/>
    <property type="project" value="UniProtKB-SubCell"/>
</dbReference>
<dbReference type="GO" id="GO:0008168">
    <property type="term" value="F:methyltransferase activity"/>
    <property type="evidence" value="ECO:0007669"/>
    <property type="project" value="UniProtKB-KW"/>
</dbReference>
<evidence type="ECO:0000313" key="12">
    <source>
        <dbReference type="Proteomes" id="UP000829354"/>
    </source>
</evidence>
<evidence type="ECO:0000256" key="5">
    <source>
        <dbReference type="ARBA" id="ARBA00022679"/>
    </source>
</evidence>
<evidence type="ECO:0000256" key="6">
    <source>
        <dbReference type="ARBA" id="ARBA00022691"/>
    </source>
</evidence>
<proteinExistence type="predicted"/>
<dbReference type="AlphaFoldDB" id="A0AAE9JU05"/>
<protein>
    <submittedName>
        <fullName evidence="11">Uncharacterized protein</fullName>
    </submittedName>
</protein>